<organism evidence="2 3">
    <name type="scientific">Xylaria flabelliformis</name>
    <dbReference type="NCBI Taxonomy" id="2512241"/>
    <lineage>
        <taxon>Eukaryota</taxon>
        <taxon>Fungi</taxon>
        <taxon>Dikarya</taxon>
        <taxon>Ascomycota</taxon>
        <taxon>Pezizomycotina</taxon>
        <taxon>Sordariomycetes</taxon>
        <taxon>Xylariomycetidae</taxon>
        <taxon>Xylariales</taxon>
        <taxon>Xylariaceae</taxon>
        <taxon>Xylaria</taxon>
    </lineage>
</organism>
<dbReference type="OrthoDB" id="4775989at2759"/>
<evidence type="ECO:0000256" key="1">
    <source>
        <dbReference type="SAM" id="MobiDB-lite"/>
    </source>
</evidence>
<feature type="region of interest" description="Disordered" evidence="1">
    <location>
        <begin position="1"/>
        <end position="24"/>
    </location>
</feature>
<keyword evidence="3" id="KW-1185">Reference proteome</keyword>
<feature type="compositionally biased region" description="Polar residues" evidence="1">
    <location>
        <begin position="1"/>
        <end position="10"/>
    </location>
</feature>
<sequence>MPSSSQQRSAKPSHGGSSSSMVEKKQSYMLDQYINADETIVQRIAGAAQGDESPIARYEKYISKAQREIEKFEKAWGGK</sequence>
<proteinExistence type="predicted"/>
<dbReference type="AlphaFoldDB" id="A0A553I7E4"/>
<protein>
    <submittedName>
        <fullName evidence="2">Uncharacterized protein</fullName>
    </submittedName>
</protein>
<dbReference type="Proteomes" id="UP000319160">
    <property type="component" value="Unassembled WGS sequence"/>
</dbReference>
<evidence type="ECO:0000313" key="2">
    <source>
        <dbReference type="EMBL" id="TRX96113.1"/>
    </source>
</evidence>
<dbReference type="EMBL" id="VFLP01000012">
    <property type="protein sequence ID" value="TRX96113.1"/>
    <property type="molecule type" value="Genomic_DNA"/>
</dbReference>
<gene>
    <name evidence="2" type="ORF">FHL15_002837</name>
</gene>
<name>A0A553I7E4_9PEZI</name>
<comment type="caution">
    <text evidence="2">The sequence shown here is derived from an EMBL/GenBank/DDBJ whole genome shotgun (WGS) entry which is preliminary data.</text>
</comment>
<accession>A0A553I7E4</accession>
<evidence type="ECO:0000313" key="3">
    <source>
        <dbReference type="Proteomes" id="UP000319160"/>
    </source>
</evidence>
<reference evidence="3" key="1">
    <citation type="submission" date="2019-06" db="EMBL/GenBank/DDBJ databases">
        <title>Draft genome sequence of the griseofulvin-producing fungus Xylaria cubensis strain G536.</title>
        <authorList>
            <person name="Mead M.E."/>
            <person name="Raja H.A."/>
            <person name="Steenwyk J.L."/>
            <person name="Knowles S.L."/>
            <person name="Oberlies N.H."/>
            <person name="Rokas A."/>
        </authorList>
    </citation>
    <scope>NUCLEOTIDE SEQUENCE [LARGE SCALE GENOMIC DNA]</scope>
    <source>
        <strain evidence="3">G536</strain>
    </source>
</reference>